<feature type="chain" id="PRO_5040318416" description="Cathepsin propeptide inhibitor domain-containing protein" evidence="2">
    <location>
        <begin position="21"/>
        <end position="322"/>
    </location>
</feature>
<feature type="region of interest" description="Disordered" evidence="1">
    <location>
        <begin position="198"/>
        <end position="267"/>
    </location>
</feature>
<dbReference type="AlphaFoldDB" id="A0A9P0A4H0"/>
<feature type="compositionally biased region" description="Basic and acidic residues" evidence="1">
    <location>
        <begin position="223"/>
        <end position="238"/>
    </location>
</feature>
<feature type="region of interest" description="Disordered" evidence="1">
    <location>
        <begin position="28"/>
        <end position="78"/>
    </location>
</feature>
<keyword evidence="5" id="KW-1185">Reference proteome</keyword>
<evidence type="ECO:0000313" key="4">
    <source>
        <dbReference type="EMBL" id="CAH0383754.1"/>
    </source>
</evidence>
<dbReference type="InterPro" id="IPR013201">
    <property type="entry name" value="Prot_inhib_I29"/>
</dbReference>
<keyword evidence="2" id="KW-0732">Signal</keyword>
<evidence type="ECO:0000256" key="1">
    <source>
        <dbReference type="SAM" id="MobiDB-lite"/>
    </source>
</evidence>
<dbReference type="Gene3D" id="1.10.287.2250">
    <property type="match status" value="1"/>
</dbReference>
<feature type="domain" description="Cathepsin propeptide inhibitor" evidence="3">
    <location>
        <begin position="108"/>
        <end position="171"/>
    </location>
</feature>
<gene>
    <name evidence="4" type="ORF">BEMITA_LOCUS3170</name>
</gene>
<organism evidence="4 5">
    <name type="scientific">Bemisia tabaci</name>
    <name type="common">Sweetpotato whitefly</name>
    <name type="synonym">Aleurodes tabaci</name>
    <dbReference type="NCBI Taxonomy" id="7038"/>
    <lineage>
        <taxon>Eukaryota</taxon>
        <taxon>Metazoa</taxon>
        <taxon>Ecdysozoa</taxon>
        <taxon>Arthropoda</taxon>
        <taxon>Hexapoda</taxon>
        <taxon>Insecta</taxon>
        <taxon>Pterygota</taxon>
        <taxon>Neoptera</taxon>
        <taxon>Paraneoptera</taxon>
        <taxon>Hemiptera</taxon>
        <taxon>Sternorrhyncha</taxon>
        <taxon>Aleyrodoidea</taxon>
        <taxon>Aleyrodidae</taxon>
        <taxon>Aleyrodinae</taxon>
        <taxon>Bemisia</taxon>
    </lineage>
</organism>
<evidence type="ECO:0000259" key="3">
    <source>
        <dbReference type="SMART" id="SM00848"/>
    </source>
</evidence>
<evidence type="ECO:0000256" key="2">
    <source>
        <dbReference type="SAM" id="SignalP"/>
    </source>
</evidence>
<dbReference type="Gene3D" id="3.90.70.10">
    <property type="entry name" value="Cysteine proteinases"/>
    <property type="match status" value="1"/>
</dbReference>
<reference evidence="4" key="1">
    <citation type="submission" date="2021-12" db="EMBL/GenBank/DDBJ databases">
        <authorList>
            <person name="King R."/>
        </authorList>
    </citation>
    <scope>NUCLEOTIDE SEQUENCE</scope>
</reference>
<dbReference type="EMBL" id="OU963871">
    <property type="protein sequence ID" value="CAH0383754.1"/>
    <property type="molecule type" value="Genomic_DNA"/>
</dbReference>
<feature type="compositionally biased region" description="Polar residues" evidence="1">
    <location>
        <begin position="38"/>
        <end position="49"/>
    </location>
</feature>
<proteinExistence type="predicted"/>
<dbReference type="Pfam" id="PF08246">
    <property type="entry name" value="Inhibitor_I29"/>
    <property type="match status" value="1"/>
</dbReference>
<accession>A0A9P0A4H0</accession>
<dbReference type="Proteomes" id="UP001152759">
    <property type="component" value="Chromosome 10"/>
</dbReference>
<name>A0A9P0A4H0_BEMTA</name>
<dbReference type="SMART" id="SM00848">
    <property type="entry name" value="Inhibitor_I29"/>
    <property type="match status" value="1"/>
</dbReference>
<feature type="signal peptide" evidence="2">
    <location>
        <begin position="1"/>
        <end position="20"/>
    </location>
</feature>
<protein>
    <recommendedName>
        <fullName evidence="3">Cathepsin propeptide inhibitor domain-containing protein</fullName>
    </recommendedName>
</protein>
<dbReference type="SUPFAM" id="SSF54001">
    <property type="entry name" value="Cysteine proteinases"/>
    <property type="match status" value="1"/>
</dbReference>
<dbReference type="InterPro" id="IPR038765">
    <property type="entry name" value="Papain-like_cys_pep_sf"/>
</dbReference>
<evidence type="ECO:0000313" key="5">
    <source>
        <dbReference type="Proteomes" id="UP001152759"/>
    </source>
</evidence>
<sequence length="322" mass="36295">MPLNVVKLLGFSVVFLVIFGEIENHVSSPNRWDKRTSPRSPFSGRNPSFSGRPDRSPSPTRGDPFASPRRKNGGDGPLRIGVTLNQGIFKCRWTWGKMTSDAMAEEKFKKFMVDFNKNYGSTDEKWKRLKIFQTNLEIIDQWNREQGTKRDGSPNKAFGITEFADLTQEEFAEKYLMKPGRINEGFNIEKLKDLVKVEESETDEGEADKSKSNGRNSPRKARSRENTKAKWSFKKPESDDQGLAPRMVGSSSGSSSGPPPSYFSWSDESYYPPVQHQGNCGACSEMSLQSVLAILYSKRKGASKPLSTQLLYRPGCHRKLSQ</sequence>